<feature type="domain" description="OB-fold nucleic acid binding" evidence="4">
    <location>
        <begin position="6"/>
        <end position="100"/>
    </location>
</feature>
<evidence type="ECO:0000256" key="1">
    <source>
        <dbReference type="HAMAP-Rule" id="MF_00378"/>
    </source>
</evidence>
<comment type="function">
    <text evidence="1">Bidirectionally degrades single-stranded DNA into large acid-insoluble oligonucleotides, which are then degraded further into small acid-soluble oligonucleotides.</text>
</comment>
<dbReference type="GO" id="GO:0006308">
    <property type="term" value="P:DNA catabolic process"/>
    <property type="evidence" value="ECO:0007669"/>
    <property type="project" value="UniProtKB-UniRule"/>
</dbReference>
<dbReference type="Pfam" id="PF13742">
    <property type="entry name" value="tRNA_anti_2"/>
    <property type="match status" value="1"/>
</dbReference>
<dbReference type="EMBL" id="LNYC01000063">
    <property type="protein sequence ID" value="KTC98456.1"/>
    <property type="molecule type" value="Genomic_DNA"/>
</dbReference>
<dbReference type="InterPro" id="IPR025824">
    <property type="entry name" value="OB-fold_nuc-bd_dom"/>
</dbReference>
<dbReference type="STRING" id="45065.Lgee_1533"/>
<comment type="catalytic activity">
    <reaction evidence="1 2">
        <text>Exonucleolytic cleavage in either 5'- to 3'- or 3'- to 5'-direction to yield nucleoside 5'-phosphates.</text>
        <dbReference type="EC" id="3.1.11.6"/>
    </reaction>
</comment>
<comment type="similarity">
    <text evidence="1 2">Belongs to the XseA family.</text>
</comment>
<keyword evidence="1 2" id="KW-0540">Nuclease</keyword>
<dbReference type="InterPro" id="IPR020579">
    <property type="entry name" value="Exonuc_VII_lsu_C"/>
</dbReference>
<dbReference type="RefSeq" id="WP_028386821.1">
    <property type="nucleotide sequence ID" value="NZ_CAAAHN010000023.1"/>
</dbReference>
<gene>
    <name evidence="1 5" type="primary">xseA</name>
    <name evidence="5" type="ORF">Lgee_1533</name>
</gene>
<proteinExistence type="inferred from homology"/>
<keyword evidence="6" id="KW-1185">Reference proteome</keyword>
<dbReference type="InterPro" id="IPR003753">
    <property type="entry name" value="Exonuc_VII_L"/>
</dbReference>
<dbReference type="GO" id="GO:0005737">
    <property type="term" value="C:cytoplasm"/>
    <property type="evidence" value="ECO:0007669"/>
    <property type="project" value="UniProtKB-SubCell"/>
</dbReference>
<dbReference type="AlphaFoldDB" id="A0A0W0TSI5"/>
<dbReference type="EC" id="3.1.11.6" evidence="1"/>
<dbReference type="PATRIC" id="fig|45065.4.peg.1663"/>
<dbReference type="CDD" id="cd04489">
    <property type="entry name" value="ExoVII_LU_OBF"/>
    <property type="match status" value="1"/>
</dbReference>
<evidence type="ECO:0000259" key="3">
    <source>
        <dbReference type="Pfam" id="PF02601"/>
    </source>
</evidence>
<keyword evidence="1 2" id="KW-0269">Exonuclease</keyword>
<comment type="caution">
    <text evidence="5">The sequence shown here is derived from an EMBL/GenBank/DDBJ whole genome shotgun (WGS) entry which is preliminary data.</text>
</comment>
<comment type="subcellular location">
    <subcellularLocation>
        <location evidence="1 2">Cytoplasm</location>
    </subcellularLocation>
</comment>
<feature type="domain" description="Exonuclease VII large subunit C-terminal" evidence="3">
    <location>
        <begin position="123"/>
        <end position="435"/>
    </location>
</feature>
<dbReference type="GO" id="GO:0008855">
    <property type="term" value="F:exodeoxyribonuclease VII activity"/>
    <property type="evidence" value="ECO:0007669"/>
    <property type="project" value="UniProtKB-UniRule"/>
</dbReference>
<dbReference type="OrthoDB" id="9802795at2"/>
<organism evidence="5 6">
    <name type="scientific">Legionella geestiana</name>
    <dbReference type="NCBI Taxonomy" id="45065"/>
    <lineage>
        <taxon>Bacteria</taxon>
        <taxon>Pseudomonadati</taxon>
        <taxon>Pseudomonadota</taxon>
        <taxon>Gammaproteobacteria</taxon>
        <taxon>Legionellales</taxon>
        <taxon>Legionellaceae</taxon>
        <taxon>Legionella</taxon>
    </lineage>
</organism>
<name>A0A0W0TSI5_9GAMM</name>
<dbReference type="PANTHER" id="PTHR30008:SF0">
    <property type="entry name" value="EXODEOXYRIBONUCLEASE 7 LARGE SUBUNIT"/>
    <property type="match status" value="1"/>
</dbReference>
<dbReference type="HAMAP" id="MF_00378">
    <property type="entry name" value="Exonuc_7_L"/>
    <property type="match status" value="1"/>
</dbReference>
<evidence type="ECO:0000313" key="5">
    <source>
        <dbReference type="EMBL" id="KTC98456.1"/>
    </source>
</evidence>
<comment type="subunit">
    <text evidence="1">Heterooligomer composed of large and small subunits.</text>
</comment>
<evidence type="ECO:0000259" key="4">
    <source>
        <dbReference type="Pfam" id="PF13742"/>
    </source>
</evidence>
<dbReference type="Proteomes" id="UP000054785">
    <property type="component" value="Unassembled WGS sequence"/>
</dbReference>
<sequence>MNDIPLTVTQLNRNTRALLEKGLGEVRVSGEISNLGKPGSGHLYFTLKDAGAQIRCVYFRNYHSPLHARALADGQEIIASGRVSLYEARGDCQLIVTHVEEAGEGLLYRQFCALKEKLAALGLFEAARKRPLPRFPMHIAIVTSAGSAALQDMLSTLSRRYPIAAVRVYPTEVQGVTAPAQIIRALKHANRDALADVVLLARGGGSMEDLFAFNDEALAHAIAQSTIPVISGVGHETDFTIADFVADARAATPTAAAETATPVTHEALLTFFNQSIKRLTQVLRARMEREWRRLQHAKIRLSSPSSLLNRSAQRLDLQVLALRHAAHRTLTERQQRVKALHLRLMPLHPGARLVTSRARFNALTQRLEHAINSALRDKRETLRTLLVNLDALSPLATLHRGYAIALIDGHVVTDANNAAVGDRVRVRLEHGQLICRIEDKEAS</sequence>
<dbReference type="GO" id="GO:0009318">
    <property type="term" value="C:exodeoxyribonuclease VII complex"/>
    <property type="evidence" value="ECO:0007669"/>
    <property type="project" value="UniProtKB-UniRule"/>
</dbReference>
<dbReference type="NCBIfam" id="TIGR00237">
    <property type="entry name" value="xseA"/>
    <property type="match status" value="1"/>
</dbReference>
<reference evidence="5 6" key="1">
    <citation type="submission" date="2015-11" db="EMBL/GenBank/DDBJ databases">
        <title>Genomic analysis of 38 Legionella species identifies large and diverse effector repertoires.</title>
        <authorList>
            <person name="Burstein D."/>
            <person name="Amaro F."/>
            <person name="Zusman T."/>
            <person name="Lifshitz Z."/>
            <person name="Cohen O."/>
            <person name="Gilbert J.A."/>
            <person name="Pupko T."/>
            <person name="Shuman H.A."/>
            <person name="Segal G."/>
        </authorList>
    </citation>
    <scope>NUCLEOTIDE SEQUENCE [LARGE SCALE GENOMIC DNA]</scope>
    <source>
        <strain evidence="5 6">ATCC 49504</strain>
    </source>
</reference>
<dbReference type="PANTHER" id="PTHR30008">
    <property type="entry name" value="EXODEOXYRIBONUCLEASE 7 LARGE SUBUNIT"/>
    <property type="match status" value="1"/>
</dbReference>
<protein>
    <recommendedName>
        <fullName evidence="1">Exodeoxyribonuclease 7 large subunit</fullName>
        <ecNumber evidence="1">3.1.11.6</ecNumber>
    </recommendedName>
    <alternativeName>
        <fullName evidence="1">Exodeoxyribonuclease VII large subunit</fullName>
        <shortName evidence="1">Exonuclease VII large subunit</shortName>
    </alternativeName>
</protein>
<keyword evidence="1 2" id="KW-0378">Hydrolase</keyword>
<dbReference type="Pfam" id="PF02601">
    <property type="entry name" value="Exonuc_VII_L"/>
    <property type="match status" value="1"/>
</dbReference>
<evidence type="ECO:0000256" key="2">
    <source>
        <dbReference type="RuleBase" id="RU004355"/>
    </source>
</evidence>
<dbReference type="GO" id="GO:0003676">
    <property type="term" value="F:nucleic acid binding"/>
    <property type="evidence" value="ECO:0007669"/>
    <property type="project" value="InterPro"/>
</dbReference>
<keyword evidence="1" id="KW-0963">Cytoplasm</keyword>
<accession>A0A0W0TSI5</accession>
<evidence type="ECO:0000313" key="6">
    <source>
        <dbReference type="Proteomes" id="UP000054785"/>
    </source>
</evidence>